<keyword evidence="3" id="KW-0813">Transport</keyword>
<dbReference type="InterPro" id="IPR020846">
    <property type="entry name" value="MFS_dom"/>
</dbReference>
<evidence type="ECO:0000259" key="9">
    <source>
        <dbReference type="PROSITE" id="PS50850"/>
    </source>
</evidence>
<keyword evidence="6 8" id="KW-0472">Membrane</keyword>
<dbReference type="InterPro" id="IPR005828">
    <property type="entry name" value="MFS_sugar_transport-like"/>
</dbReference>
<evidence type="ECO:0000256" key="1">
    <source>
        <dbReference type="ARBA" id="ARBA00004141"/>
    </source>
</evidence>
<feature type="transmembrane region" description="Helical" evidence="8">
    <location>
        <begin position="382"/>
        <end position="401"/>
    </location>
</feature>
<dbReference type="FunFam" id="1.20.1250.20:FF:000134">
    <property type="entry name" value="MFS sugar transporter protein"/>
    <property type="match status" value="1"/>
</dbReference>
<gene>
    <name evidence="10" type="ORF">HK097_003037</name>
</gene>
<feature type="transmembrane region" description="Helical" evidence="8">
    <location>
        <begin position="509"/>
        <end position="526"/>
    </location>
</feature>
<feature type="transmembrane region" description="Helical" evidence="8">
    <location>
        <begin position="350"/>
        <end position="370"/>
    </location>
</feature>
<feature type="compositionally biased region" description="Basic and acidic residues" evidence="7">
    <location>
        <begin position="34"/>
        <end position="44"/>
    </location>
</feature>
<dbReference type="PANTHER" id="PTHR48022">
    <property type="entry name" value="PLASTIDIC GLUCOSE TRANSPORTER 4"/>
    <property type="match status" value="1"/>
</dbReference>
<feature type="transmembrane region" description="Helical" evidence="8">
    <location>
        <begin position="292"/>
        <end position="314"/>
    </location>
</feature>
<organism evidence="10 11">
    <name type="scientific">Rhizophlyctis rosea</name>
    <dbReference type="NCBI Taxonomy" id="64517"/>
    <lineage>
        <taxon>Eukaryota</taxon>
        <taxon>Fungi</taxon>
        <taxon>Fungi incertae sedis</taxon>
        <taxon>Chytridiomycota</taxon>
        <taxon>Chytridiomycota incertae sedis</taxon>
        <taxon>Chytridiomycetes</taxon>
        <taxon>Rhizophlyctidales</taxon>
        <taxon>Rhizophlyctidaceae</taxon>
        <taxon>Rhizophlyctis</taxon>
    </lineage>
</organism>
<evidence type="ECO:0000256" key="8">
    <source>
        <dbReference type="SAM" id="Phobius"/>
    </source>
</evidence>
<evidence type="ECO:0000256" key="7">
    <source>
        <dbReference type="SAM" id="MobiDB-lite"/>
    </source>
</evidence>
<protein>
    <recommendedName>
        <fullName evidence="9">Major facilitator superfamily (MFS) profile domain-containing protein</fullName>
    </recommendedName>
</protein>
<dbReference type="InterPro" id="IPR050360">
    <property type="entry name" value="MFS_Sugar_Transporters"/>
</dbReference>
<accession>A0AAD5S593</accession>
<dbReference type="PROSITE" id="PS50850">
    <property type="entry name" value="MFS"/>
    <property type="match status" value="1"/>
</dbReference>
<evidence type="ECO:0000313" key="11">
    <source>
        <dbReference type="Proteomes" id="UP001212841"/>
    </source>
</evidence>
<feature type="compositionally biased region" description="Polar residues" evidence="7">
    <location>
        <begin position="60"/>
        <end position="93"/>
    </location>
</feature>
<dbReference type="PANTHER" id="PTHR48022:SF79">
    <property type="entry name" value="LACTOSE PERMEASE, PUTATIVE (AFU_ORTHOLOGUE AFUA_6G01860)-RELATED"/>
    <property type="match status" value="1"/>
</dbReference>
<dbReference type="GO" id="GO:0005351">
    <property type="term" value="F:carbohydrate:proton symporter activity"/>
    <property type="evidence" value="ECO:0007669"/>
    <property type="project" value="TreeGrafter"/>
</dbReference>
<comment type="similarity">
    <text evidence="2">Belongs to the major facilitator superfamily. Sugar transporter (TC 2.A.1.1) family.</text>
</comment>
<feature type="compositionally biased region" description="Pro residues" evidence="7">
    <location>
        <begin position="154"/>
        <end position="170"/>
    </location>
</feature>
<feature type="transmembrane region" description="Helical" evidence="8">
    <location>
        <begin position="471"/>
        <end position="489"/>
    </location>
</feature>
<feature type="region of interest" description="Disordered" evidence="7">
    <location>
        <begin position="1"/>
        <end position="185"/>
    </location>
</feature>
<keyword evidence="4 8" id="KW-0812">Transmembrane</keyword>
<feature type="compositionally biased region" description="Low complexity" evidence="7">
    <location>
        <begin position="142"/>
        <end position="153"/>
    </location>
</feature>
<evidence type="ECO:0000313" key="10">
    <source>
        <dbReference type="EMBL" id="KAJ3038746.1"/>
    </source>
</evidence>
<dbReference type="InterPro" id="IPR003663">
    <property type="entry name" value="Sugar/inositol_transpt"/>
</dbReference>
<comment type="caution">
    <text evidence="10">The sequence shown here is derived from an EMBL/GenBank/DDBJ whole genome shotgun (WGS) entry which is preliminary data.</text>
</comment>
<feature type="transmembrane region" description="Helical" evidence="8">
    <location>
        <begin position="261"/>
        <end position="280"/>
    </location>
</feature>
<feature type="transmembrane region" description="Helical" evidence="8">
    <location>
        <begin position="580"/>
        <end position="601"/>
    </location>
</feature>
<evidence type="ECO:0000256" key="5">
    <source>
        <dbReference type="ARBA" id="ARBA00022989"/>
    </source>
</evidence>
<dbReference type="SUPFAM" id="SSF103473">
    <property type="entry name" value="MFS general substrate transporter"/>
    <property type="match status" value="1"/>
</dbReference>
<keyword evidence="5 8" id="KW-1133">Transmembrane helix</keyword>
<keyword evidence="11" id="KW-1185">Reference proteome</keyword>
<name>A0AAD5S593_9FUNG</name>
<dbReference type="Proteomes" id="UP001212841">
    <property type="component" value="Unassembled WGS sequence"/>
</dbReference>
<evidence type="ECO:0000256" key="2">
    <source>
        <dbReference type="ARBA" id="ARBA00010992"/>
    </source>
</evidence>
<evidence type="ECO:0000256" key="6">
    <source>
        <dbReference type="ARBA" id="ARBA00023136"/>
    </source>
</evidence>
<dbReference type="Pfam" id="PF00083">
    <property type="entry name" value="Sugar_tr"/>
    <property type="match status" value="1"/>
</dbReference>
<feature type="compositionally biased region" description="Polar residues" evidence="7">
    <location>
        <begin position="1"/>
        <end position="21"/>
    </location>
</feature>
<proteinExistence type="inferred from homology"/>
<feature type="transmembrane region" description="Helical" evidence="8">
    <location>
        <begin position="622"/>
        <end position="640"/>
    </location>
</feature>
<evidence type="ECO:0000256" key="4">
    <source>
        <dbReference type="ARBA" id="ARBA00022692"/>
    </source>
</evidence>
<dbReference type="AlphaFoldDB" id="A0AAD5S593"/>
<feature type="transmembrane region" description="Helical" evidence="8">
    <location>
        <begin position="538"/>
        <end position="560"/>
    </location>
</feature>
<evidence type="ECO:0000256" key="3">
    <source>
        <dbReference type="ARBA" id="ARBA00022448"/>
    </source>
</evidence>
<reference evidence="10" key="1">
    <citation type="submission" date="2020-05" db="EMBL/GenBank/DDBJ databases">
        <title>Phylogenomic resolution of chytrid fungi.</title>
        <authorList>
            <person name="Stajich J.E."/>
            <person name="Amses K."/>
            <person name="Simmons R."/>
            <person name="Seto K."/>
            <person name="Myers J."/>
            <person name="Bonds A."/>
            <person name="Quandt C.A."/>
            <person name="Barry K."/>
            <person name="Liu P."/>
            <person name="Grigoriev I."/>
            <person name="Longcore J.E."/>
            <person name="James T.Y."/>
        </authorList>
    </citation>
    <scope>NUCLEOTIDE SEQUENCE</scope>
    <source>
        <strain evidence="10">JEL0318</strain>
    </source>
</reference>
<dbReference type="NCBIfam" id="TIGR00879">
    <property type="entry name" value="SP"/>
    <property type="match status" value="1"/>
</dbReference>
<dbReference type="EMBL" id="JADGJD010001699">
    <property type="protein sequence ID" value="KAJ3038746.1"/>
    <property type="molecule type" value="Genomic_DNA"/>
</dbReference>
<dbReference type="Gene3D" id="1.20.1250.20">
    <property type="entry name" value="MFS general substrate transporter like domains"/>
    <property type="match status" value="1"/>
</dbReference>
<feature type="transmembrane region" description="Helical" evidence="8">
    <location>
        <begin position="215"/>
        <end position="241"/>
    </location>
</feature>
<feature type="transmembrane region" description="Helical" evidence="8">
    <location>
        <begin position="652"/>
        <end position="671"/>
    </location>
</feature>
<sequence>MDYYDQYNNRGYDSRQSQNQPRRYDLNPPSSDTGYDRYGNDRPMQRQPSRNEQYNDTRMQRQPSRNDQYSDTRPLQRQPSRNEPLTRQPSRNEQYPVRGPSRNESRGYDDQYDRRYDDRRSQYSYGERDRGYDNPSYPPHSPHSSRAPSYTYPSQPPSPGYPPAYPPSYPPQKLDEKYGGGKDDPMDDDFFAGELANIIEREKPNPWSKGMLKMYFMLSFAFWASACNGFDGSLFGGLLALDDFKNFYNMAGSSDHATAQITLMKMMYSIGSAVAAVFAGPASDTWGRRVGMGIGSVLIIGGTAMMALTSMYQVFYAGRFLAGFGVTIATTAAPTYVIELAHPLYRGTLGGLYNTIWFVGSILATWTIFGTKDLGNNLSWRVPMWCQVIPSLIMVVGCFIMPESPRWLISVGRTEEARRILIEYHADGNENSQLVTLEFNEMVETIKTDASDKRFWDYSEMFRARNGRWRFLMVFFIAFFGQMSGNNLWTYWQADAIEQAGFNDGSTKLVIMGITPVISLIMAQFGARATDKIGRRTLLITGTFVLSAFTVVAMVGSAIANPNGTQKEQQKEGDAKVIGNFTASIVFIIGMYLFQITYAICWTPMQALYPVECLQTSTRAKGLGLVQLIAYGSIVFNDWWMPLAVRKISWKIYLIFIIWNIFAGGILYFFMVETNGLTLEELDEVFDAPNPRAASVRKRAEIEELEY</sequence>
<comment type="subcellular location">
    <subcellularLocation>
        <location evidence="1">Membrane</location>
        <topology evidence="1">Multi-pass membrane protein</topology>
    </subcellularLocation>
</comment>
<dbReference type="GO" id="GO:0016020">
    <property type="term" value="C:membrane"/>
    <property type="evidence" value="ECO:0007669"/>
    <property type="project" value="UniProtKB-SubCell"/>
</dbReference>
<feature type="transmembrane region" description="Helical" evidence="8">
    <location>
        <begin position="320"/>
        <end position="338"/>
    </location>
</feature>
<feature type="compositionally biased region" description="Basic and acidic residues" evidence="7">
    <location>
        <begin position="173"/>
        <end position="184"/>
    </location>
</feature>
<dbReference type="InterPro" id="IPR036259">
    <property type="entry name" value="MFS_trans_sf"/>
</dbReference>
<feature type="domain" description="Major facilitator superfamily (MFS) profile" evidence="9">
    <location>
        <begin position="217"/>
        <end position="675"/>
    </location>
</feature>
<feature type="compositionally biased region" description="Basic and acidic residues" evidence="7">
    <location>
        <begin position="101"/>
        <end position="132"/>
    </location>
</feature>